<dbReference type="PANTHER" id="PTHR43409:SF16">
    <property type="entry name" value="SLR0320 PROTEIN"/>
    <property type="match status" value="1"/>
</dbReference>
<dbReference type="Gene3D" id="3.40.50.280">
    <property type="entry name" value="Cobalamin-binding domain"/>
    <property type="match status" value="1"/>
</dbReference>
<evidence type="ECO:0000256" key="3">
    <source>
        <dbReference type="ARBA" id="ARBA00022723"/>
    </source>
</evidence>
<dbReference type="PROSITE" id="PS51332">
    <property type="entry name" value="B12_BINDING"/>
    <property type="match status" value="1"/>
</dbReference>
<comment type="cofactor">
    <cofactor evidence="1">
        <name>[4Fe-4S] cluster</name>
        <dbReference type="ChEBI" id="CHEBI:49883"/>
    </cofactor>
</comment>
<dbReference type="InterPro" id="IPR058240">
    <property type="entry name" value="rSAM_sf"/>
</dbReference>
<evidence type="ECO:0000256" key="5">
    <source>
        <dbReference type="ARBA" id="ARBA00023014"/>
    </source>
</evidence>
<dbReference type="SFLD" id="SFLDG01082">
    <property type="entry name" value="B12-binding_domain_containing"/>
    <property type="match status" value="1"/>
</dbReference>
<sequence>MYRLTRPEVLLAALYHPENFPLPRFPLAISDLARAARSTLSGRVHLMDMQLGVTVDDITSAITVRTPDVVGVSATFGQHDLLVTVLDSIAELRSRPLVLVGGSLVARNERLLVARYPWLLVARGAGEPTIADTVASWHGDAARDQIRGVGYAEAAFGEGTLSIGSYRHTRSVTNRAQTDIFPELDLLSATFDRGGVAQLESSRGCTNFCSFCPRGHKGTHCGSSADALEWIVEAMGEVFDSYPRRSRTLYLVDEEFIGAGTGAVTRALDVADVLHRAGFSWETSAAPVSGQPGVAGHV</sequence>
<evidence type="ECO:0000313" key="7">
    <source>
        <dbReference type="EMBL" id="MBF6302965.1"/>
    </source>
</evidence>
<dbReference type="CDD" id="cd02065">
    <property type="entry name" value="B12-binding_like"/>
    <property type="match status" value="1"/>
</dbReference>
<evidence type="ECO:0000259" key="6">
    <source>
        <dbReference type="PROSITE" id="PS51332"/>
    </source>
</evidence>
<feature type="domain" description="B12-binding" evidence="6">
    <location>
        <begin position="6"/>
        <end position="144"/>
    </location>
</feature>
<accession>A0ABS0D288</accession>
<keyword evidence="2" id="KW-0949">S-adenosyl-L-methionine</keyword>
<dbReference type="SUPFAM" id="SSF52242">
    <property type="entry name" value="Cobalamin (vitamin B12)-binding domain"/>
    <property type="match status" value="1"/>
</dbReference>
<keyword evidence="4" id="KW-0408">Iron</keyword>
<keyword evidence="5" id="KW-0411">Iron-sulfur</keyword>
<evidence type="ECO:0000256" key="2">
    <source>
        <dbReference type="ARBA" id="ARBA00022691"/>
    </source>
</evidence>
<dbReference type="PANTHER" id="PTHR43409">
    <property type="entry name" value="ANAEROBIC MAGNESIUM-PROTOPORPHYRIN IX MONOMETHYL ESTER CYCLASE-RELATED"/>
    <property type="match status" value="1"/>
</dbReference>
<dbReference type="EMBL" id="JADLQX010000089">
    <property type="protein sequence ID" value="MBF6302965.1"/>
    <property type="molecule type" value="Genomic_DNA"/>
</dbReference>
<comment type="caution">
    <text evidence="7">The sequence shown here is derived from an EMBL/GenBank/DDBJ whole genome shotgun (WGS) entry which is preliminary data.</text>
</comment>
<dbReference type="InterPro" id="IPR007197">
    <property type="entry name" value="rSAM"/>
</dbReference>
<dbReference type="InterPro" id="IPR006158">
    <property type="entry name" value="Cobalamin-bd"/>
</dbReference>
<dbReference type="SFLD" id="SFLDS00029">
    <property type="entry name" value="Radical_SAM"/>
    <property type="match status" value="1"/>
</dbReference>
<name>A0ABS0D288_9NOCA</name>
<dbReference type="Proteomes" id="UP000702209">
    <property type="component" value="Unassembled WGS sequence"/>
</dbReference>
<gene>
    <name evidence="7" type="ORF">IU459_36455</name>
</gene>
<keyword evidence="3" id="KW-0479">Metal-binding</keyword>
<organism evidence="7 8">
    <name type="scientific">Nocardia amamiensis</name>
    <dbReference type="NCBI Taxonomy" id="404578"/>
    <lineage>
        <taxon>Bacteria</taxon>
        <taxon>Bacillati</taxon>
        <taxon>Actinomycetota</taxon>
        <taxon>Actinomycetes</taxon>
        <taxon>Mycobacteriales</taxon>
        <taxon>Nocardiaceae</taxon>
        <taxon>Nocardia</taxon>
    </lineage>
</organism>
<evidence type="ECO:0000313" key="8">
    <source>
        <dbReference type="Proteomes" id="UP000702209"/>
    </source>
</evidence>
<dbReference type="InterPro" id="IPR051198">
    <property type="entry name" value="BchE-like"/>
</dbReference>
<evidence type="ECO:0000256" key="1">
    <source>
        <dbReference type="ARBA" id="ARBA00001966"/>
    </source>
</evidence>
<reference evidence="7 8" key="1">
    <citation type="submission" date="2020-10" db="EMBL/GenBank/DDBJ databases">
        <title>Identification of Nocardia species via Next-generation sequencing and recognition of intraspecies genetic diversity.</title>
        <authorList>
            <person name="Li P."/>
            <person name="Li P."/>
            <person name="Lu B."/>
        </authorList>
    </citation>
    <scope>NUCLEOTIDE SEQUENCE [LARGE SCALE GENOMIC DNA]</scope>
    <source>
        <strain evidence="7 8">BJ06-0157</strain>
    </source>
</reference>
<protein>
    <submittedName>
        <fullName evidence="7">Cobalamin-dependent protein</fullName>
    </submittedName>
</protein>
<dbReference type="InterPro" id="IPR036724">
    <property type="entry name" value="Cobalamin-bd_sf"/>
</dbReference>
<proteinExistence type="predicted"/>
<evidence type="ECO:0000256" key="4">
    <source>
        <dbReference type="ARBA" id="ARBA00023004"/>
    </source>
</evidence>
<keyword evidence="8" id="KW-1185">Reference proteome</keyword>
<dbReference type="SUPFAM" id="SSF102114">
    <property type="entry name" value="Radical SAM enzymes"/>
    <property type="match status" value="1"/>
</dbReference>